<dbReference type="Pfam" id="PF12459">
    <property type="entry name" value="DltX"/>
    <property type="match status" value="1"/>
</dbReference>
<evidence type="ECO:0000313" key="2">
    <source>
        <dbReference type="EMBL" id="KRL87616.1"/>
    </source>
</evidence>
<evidence type="ECO:0008006" key="4">
    <source>
        <dbReference type="Google" id="ProtNLM"/>
    </source>
</evidence>
<dbReference type="Proteomes" id="UP000051922">
    <property type="component" value="Unassembled WGS sequence"/>
</dbReference>
<accession>A0A0R1U2T6</accession>
<name>A0A0R1U2T6_9LACO</name>
<feature type="transmembrane region" description="Helical" evidence="1">
    <location>
        <begin position="18"/>
        <end position="36"/>
    </location>
</feature>
<proteinExistence type="predicted"/>
<protein>
    <recommendedName>
        <fullName evidence="4">D-Ala-teichoic acid biosynthesis protein</fullName>
    </recommendedName>
</protein>
<keyword evidence="1" id="KW-1133">Transmembrane helix</keyword>
<comment type="caution">
    <text evidence="2">The sequence shown here is derived from an EMBL/GenBank/DDBJ whole genome shotgun (WGS) entry which is preliminary data.</text>
</comment>
<evidence type="ECO:0000256" key="1">
    <source>
        <dbReference type="SAM" id="Phobius"/>
    </source>
</evidence>
<dbReference type="PATRIC" id="fig|1423783.4.peg.2249"/>
<dbReference type="EMBL" id="AZFJ01000017">
    <property type="protein sequence ID" value="KRL87616.1"/>
    <property type="molecule type" value="Genomic_DNA"/>
</dbReference>
<gene>
    <name evidence="2" type="ORF">FC50_GL002196</name>
</gene>
<keyword evidence="1" id="KW-0472">Membrane</keyword>
<reference evidence="2 3" key="1">
    <citation type="journal article" date="2015" name="Genome Announc.">
        <title>Expanding the biotechnology potential of lactobacilli through comparative genomics of 213 strains and associated genera.</title>
        <authorList>
            <person name="Sun Z."/>
            <person name="Harris H.M."/>
            <person name="McCann A."/>
            <person name="Guo C."/>
            <person name="Argimon S."/>
            <person name="Zhang W."/>
            <person name="Yang X."/>
            <person name="Jeffery I.B."/>
            <person name="Cooney J.C."/>
            <person name="Kagawa T.F."/>
            <person name="Liu W."/>
            <person name="Song Y."/>
            <person name="Salvetti E."/>
            <person name="Wrobel A."/>
            <person name="Rasinkangas P."/>
            <person name="Parkhill J."/>
            <person name="Rea M.C."/>
            <person name="O'Sullivan O."/>
            <person name="Ritari J."/>
            <person name="Douillard F.P."/>
            <person name="Paul Ross R."/>
            <person name="Yang R."/>
            <person name="Briner A.E."/>
            <person name="Felis G.E."/>
            <person name="de Vos W.M."/>
            <person name="Barrangou R."/>
            <person name="Klaenhammer T.R."/>
            <person name="Caufield P.W."/>
            <person name="Cui Y."/>
            <person name="Zhang H."/>
            <person name="O'Toole P.W."/>
        </authorList>
    </citation>
    <scope>NUCLEOTIDE SEQUENCE [LARGE SCALE GENOMIC DNA]</scope>
    <source>
        <strain evidence="2 3">DSM 15945</strain>
    </source>
</reference>
<evidence type="ECO:0000313" key="3">
    <source>
        <dbReference type="Proteomes" id="UP000051922"/>
    </source>
</evidence>
<dbReference type="InterPro" id="IPR021008">
    <property type="entry name" value="DltX"/>
</dbReference>
<sequence>MTTTQRIRQWLARPTVSFIARTVLYLLIMLLLVYLYSYRGISNSHFIYNEF</sequence>
<dbReference type="STRING" id="1423783.FC50_GL002196"/>
<keyword evidence="1" id="KW-0812">Transmembrane</keyword>
<dbReference type="AlphaFoldDB" id="A0A0R1U2T6"/>
<dbReference type="RefSeq" id="WP_061777620.1">
    <property type="nucleotide sequence ID" value="NZ_AZFJ01000017.1"/>
</dbReference>
<organism evidence="2 3">
    <name type="scientific">Lacticaseibacillus pantheris DSM 15945 = JCM 12539 = NBRC 106106</name>
    <dbReference type="NCBI Taxonomy" id="1423783"/>
    <lineage>
        <taxon>Bacteria</taxon>
        <taxon>Bacillati</taxon>
        <taxon>Bacillota</taxon>
        <taxon>Bacilli</taxon>
        <taxon>Lactobacillales</taxon>
        <taxon>Lactobacillaceae</taxon>
        <taxon>Lacticaseibacillus</taxon>
    </lineage>
</organism>
<keyword evidence="3" id="KW-1185">Reference proteome</keyword>